<protein>
    <recommendedName>
        <fullName evidence="2">Palmitoyl-protein thioesterase 1</fullName>
        <ecNumber evidence="1">3.1.2.22</ecNumber>
    </recommendedName>
    <alternativeName>
        <fullName evidence="7">Palmitoyl-protein hydrolase 1</fullName>
    </alternativeName>
</protein>
<evidence type="ECO:0000256" key="7">
    <source>
        <dbReference type="ARBA" id="ARBA00031934"/>
    </source>
</evidence>
<dbReference type="PRINTS" id="PR00414">
    <property type="entry name" value="PPTHIESTRASE"/>
</dbReference>
<sequence>MRSPLTTIGAMALVLMGLADASGGAWTGADALATSSQTLAEASPFILRFDDAMAAEMAMSSATGVYAGGMDDNLPVVLMHGMGDAAGNPGMQRLRKAVAAHLNTYVTNVQIGDSVAADSSNSFFMKFDTQVDVFAKQVANDPKLAQGFNAMGFSQGNLLIRGYIERYNTPPVKNFISVHGPLAGVGALPHCAPTNFICKQINAVISAAAYTDTVQGKLAQANYFRDPNQIAAYVAHALFLPDINNEKSVTVPEYKTRFASLTHLALVRAAHDTMVYPHESEWFGAYADGQSDVVLPMNVTQWYQKDSFGLATLDRSGRITLYETHGDHLQVSTADLLGWIDAHFVSNAARTA</sequence>
<evidence type="ECO:0000256" key="5">
    <source>
        <dbReference type="ARBA" id="ARBA00023157"/>
    </source>
</evidence>
<dbReference type="GO" id="GO:0005764">
    <property type="term" value="C:lysosome"/>
    <property type="evidence" value="ECO:0007669"/>
    <property type="project" value="TreeGrafter"/>
</dbReference>
<dbReference type="InterPro" id="IPR029058">
    <property type="entry name" value="AB_hydrolase_fold"/>
</dbReference>
<evidence type="ECO:0000256" key="8">
    <source>
        <dbReference type="SAM" id="SignalP"/>
    </source>
</evidence>
<evidence type="ECO:0000256" key="2">
    <source>
        <dbReference type="ARBA" id="ARBA00014212"/>
    </source>
</evidence>
<dbReference type="AlphaFoldDB" id="T0QMQ5"/>
<evidence type="ECO:0000256" key="6">
    <source>
        <dbReference type="ARBA" id="ARBA00023180"/>
    </source>
</evidence>
<proteinExistence type="predicted"/>
<dbReference type="InParanoid" id="T0QMQ5"/>
<dbReference type="Pfam" id="PF02089">
    <property type="entry name" value="Palm_thioest"/>
    <property type="match status" value="1"/>
</dbReference>
<dbReference type="PANTHER" id="PTHR11247:SF8">
    <property type="entry name" value="PALMITOYL-PROTEIN THIOESTERASE 1"/>
    <property type="match status" value="1"/>
</dbReference>
<dbReference type="eggNOG" id="KOG2541">
    <property type="taxonomic scope" value="Eukaryota"/>
</dbReference>
<dbReference type="RefSeq" id="XP_008607440.1">
    <property type="nucleotide sequence ID" value="XM_008609218.1"/>
</dbReference>
<reference evidence="9 10" key="1">
    <citation type="submission" date="2012-04" db="EMBL/GenBank/DDBJ databases">
        <title>The Genome Sequence of Saprolegnia declina VS20.</title>
        <authorList>
            <consortium name="The Broad Institute Genome Sequencing Platform"/>
            <person name="Russ C."/>
            <person name="Nusbaum C."/>
            <person name="Tyler B."/>
            <person name="van West P."/>
            <person name="Dieguez-Uribeondo J."/>
            <person name="de Bruijn I."/>
            <person name="Tripathy S."/>
            <person name="Jiang R."/>
            <person name="Young S.K."/>
            <person name="Zeng Q."/>
            <person name="Gargeya S."/>
            <person name="Fitzgerald M."/>
            <person name="Haas B."/>
            <person name="Abouelleil A."/>
            <person name="Alvarado L."/>
            <person name="Arachchi H.M."/>
            <person name="Berlin A."/>
            <person name="Chapman S.B."/>
            <person name="Goldberg J."/>
            <person name="Griggs A."/>
            <person name="Gujja S."/>
            <person name="Hansen M."/>
            <person name="Howarth C."/>
            <person name="Imamovic A."/>
            <person name="Larimer J."/>
            <person name="McCowen C."/>
            <person name="Montmayeur A."/>
            <person name="Murphy C."/>
            <person name="Neiman D."/>
            <person name="Pearson M."/>
            <person name="Priest M."/>
            <person name="Roberts A."/>
            <person name="Saif S."/>
            <person name="Shea T."/>
            <person name="Sisk P."/>
            <person name="Sykes S."/>
            <person name="Wortman J."/>
            <person name="Nusbaum C."/>
            <person name="Birren B."/>
        </authorList>
    </citation>
    <scope>NUCLEOTIDE SEQUENCE [LARGE SCALE GENOMIC DNA]</scope>
    <source>
        <strain evidence="9 10">VS20</strain>
    </source>
</reference>
<dbReference type="STRING" id="1156394.T0QMQ5"/>
<dbReference type="SUPFAM" id="SSF53474">
    <property type="entry name" value="alpha/beta-Hydrolases"/>
    <property type="match status" value="1"/>
</dbReference>
<keyword evidence="3 8" id="KW-0732">Signal</keyword>
<name>T0QMQ5_SAPDV</name>
<evidence type="ECO:0000256" key="3">
    <source>
        <dbReference type="ARBA" id="ARBA00022729"/>
    </source>
</evidence>
<dbReference type="OMA" id="KFVMVMF"/>
<evidence type="ECO:0000313" key="10">
    <source>
        <dbReference type="Proteomes" id="UP000030762"/>
    </source>
</evidence>
<dbReference type="GO" id="GO:0008474">
    <property type="term" value="F:palmitoyl-(protein) hydrolase activity"/>
    <property type="evidence" value="ECO:0007669"/>
    <property type="project" value="UniProtKB-EC"/>
</dbReference>
<keyword evidence="5" id="KW-1015">Disulfide bond</keyword>
<accession>T0QMQ5</accession>
<keyword evidence="4" id="KW-0378">Hydrolase</keyword>
<dbReference type="VEuPathDB" id="FungiDB:SDRG_03581"/>
<dbReference type="PANTHER" id="PTHR11247">
    <property type="entry name" value="PALMITOYL-PROTEIN THIOESTERASE/DOLICHYLDIPHOSPHATASE 1"/>
    <property type="match status" value="1"/>
</dbReference>
<evidence type="ECO:0000256" key="1">
    <source>
        <dbReference type="ARBA" id="ARBA00012423"/>
    </source>
</evidence>
<dbReference type="InterPro" id="IPR002472">
    <property type="entry name" value="Palm_thioest"/>
</dbReference>
<dbReference type="EMBL" id="JH767139">
    <property type="protein sequence ID" value="EQC39379.1"/>
    <property type="molecule type" value="Genomic_DNA"/>
</dbReference>
<evidence type="ECO:0000256" key="4">
    <source>
        <dbReference type="ARBA" id="ARBA00022801"/>
    </source>
</evidence>
<dbReference type="EC" id="3.1.2.22" evidence="1"/>
<keyword evidence="6" id="KW-0325">Glycoprotein</keyword>
<organism evidence="9 10">
    <name type="scientific">Saprolegnia diclina (strain VS20)</name>
    <dbReference type="NCBI Taxonomy" id="1156394"/>
    <lineage>
        <taxon>Eukaryota</taxon>
        <taxon>Sar</taxon>
        <taxon>Stramenopiles</taxon>
        <taxon>Oomycota</taxon>
        <taxon>Saprolegniomycetes</taxon>
        <taxon>Saprolegniales</taxon>
        <taxon>Saprolegniaceae</taxon>
        <taxon>Saprolegnia</taxon>
    </lineage>
</organism>
<keyword evidence="10" id="KW-1185">Reference proteome</keyword>
<gene>
    <name evidence="9" type="ORF">SDRG_03581</name>
</gene>
<feature type="chain" id="PRO_5004570013" description="Palmitoyl-protein thioesterase 1" evidence="8">
    <location>
        <begin position="22"/>
        <end position="352"/>
    </location>
</feature>
<dbReference type="OrthoDB" id="10263094at2759"/>
<dbReference type="GeneID" id="19944308"/>
<feature type="signal peptide" evidence="8">
    <location>
        <begin position="1"/>
        <end position="21"/>
    </location>
</feature>
<dbReference type="Gene3D" id="3.40.50.1820">
    <property type="entry name" value="alpha/beta hydrolase"/>
    <property type="match status" value="1"/>
</dbReference>
<dbReference type="Proteomes" id="UP000030762">
    <property type="component" value="Unassembled WGS sequence"/>
</dbReference>
<evidence type="ECO:0000313" key="9">
    <source>
        <dbReference type="EMBL" id="EQC39379.1"/>
    </source>
</evidence>